<proteinExistence type="predicted"/>
<evidence type="ECO:0000313" key="2">
    <source>
        <dbReference type="Proteomes" id="UP000032142"/>
    </source>
</evidence>
<dbReference type="EMBL" id="KN456648">
    <property type="protein sequence ID" value="KHG30427.1"/>
    <property type="molecule type" value="Genomic_DNA"/>
</dbReference>
<organism evidence="1 2">
    <name type="scientific">Gossypium arboreum</name>
    <name type="common">Tree cotton</name>
    <name type="synonym">Gossypium nanking</name>
    <dbReference type="NCBI Taxonomy" id="29729"/>
    <lineage>
        <taxon>Eukaryota</taxon>
        <taxon>Viridiplantae</taxon>
        <taxon>Streptophyta</taxon>
        <taxon>Embryophyta</taxon>
        <taxon>Tracheophyta</taxon>
        <taxon>Spermatophyta</taxon>
        <taxon>Magnoliopsida</taxon>
        <taxon>eudicotyledons</taxon>
        <taxon>Gunneridae</taxon>
        <taxon>Pentapetalae</taxon>
        <taxon>rosids</taxon>
        <taxon>malvids</taxon>
        <taxon>Malvales</taxon>
        <taxon>Malvaceae</taxon>
        <taxon>Malvoideae</taxon>
        <taxon>Gossypium</taxon>
    </lineage>
</organism>
<dbReference type="AlphaFoldDB" id="A0A0B0PZV7"/>
<evidence type="ECO:0000313" key="1">
    <source>
        <dbReference type="EMBL" id="KHG30427.1"/>
    </source>
</evidence>
<gene>
    <name evidence="1" type="ORF">F383_15448</name>
</gene>
<sequence>MGQKGTKWANLKIHMAKTISTRAEHTPM</sequence>
<dbReference type="Proteomes" id="UP000032142">
    <property type="component" value="Unassembled WGS sequence"/>
</dbReference>
<keyword evidence="2" id="KW-1185">Reference proteome</keyword>
<name>A0A0B0PZV7_GOSAR</name>
<protein>
    <submittedName>
        <fullName evidence="1">Uncharacterized protein</fullName>
    </submittedName>
</protein>
<accession>A0A0B0PZV7</accession>
<reference evidence="2" key="1">
    <citation type="submission" date="2014-09" db="EMBL/GenBank/DDBJ databases">
        <authorList>
            <person name="Mudge J."/>
            <person name="Ramaraj T."/>
            <person name="Lindquist I.E."/>
            <person name="Bharti A.K."/>
            <person name="Sundararajan A."/>
            <person name="Cameron C.T."/>
            <person name="Woodward J.E."/>
            <person name="May G.D."/>
            <person name="Brubaker C."/>
            <person name="Broadhvest J."/>
            <person name="Wilkins T.A."/>
        </authorList>
    </citation>
    <scope>NUCLEOTIDE SEQUENCE</scope>
    <source>
        <strain evidence="2">cv. AKA8401</strain>
    </source>
</reference>